<dbReference type="GO" id="GO:0045275">
    <property type="term" value="C:respiratory chain complex III"/>
    <property type="evidence" value="ECO:0007669"/>
    <property type="project" value="InterPro"/>
</dbReference>
<keyword evidence="8" id="KW-1133">Transmembrane helix</keyword>
<evidence type="ECO:0000256" key="7">
    <source>
        <dbReference type="ARBA" id="ARBA00022982"/>
    </source>
</evidence>
<proteinExistence type="inferred from homology"/>
<evidence type="ECO:0008006" key="13">
    <source>
        <dbReference type="Google" id="ProtNLM"/>
    </source>
</evidence>
<evidence type="ECO:0000256" key="6">
    <source>
        <dbReference type="ARBA" id="ARBA00022792"/>
    </source>
</evidence>
<comment type="subcellular location">
    <subcellularLocation>
        <location evidence="1">Mitochondrion inner membrane</location>
        <topology evidence="1">Single-pass membrane protein</topology>
    </subcellularLocation>
</comment>
<evidence type="ECO:0000256" key="9">
    <source>
        <dbReference type="ARBA" id="ARBA00023128"/>
    </source>
</evidence>
<evidence type="ECO:0000313" key="11">
    <source>
        <dbReference type="EMBL" id="KAK9864946.1"/>
    </source>
</evidence>
<keyword evidence="12" id="KW-1185">Reference proteome</keyword>
<keyword evidence="6" id="KW-0999">Mitochondrion inner membrane</keyword>
<dbReference type="InterPro" id="IPR036642">
    <property type="entry name" value="Cyt_bc1_su8_sf"/>
</dbReference>
<evidence type="ECO:0000256" key="2">
    <source>
        <dbReference type="ARBA" id="ARBA00007668"/>
    </source>
</evidence>
<keyword evidence="4" id="KW-0679">Respiratory chain</keyword>
<protein>
    <recommendedName>
        <fullName evidence="13">Cytochrome b-c1 complex subunit 8</fullName>
    </recommendedName>
</protein>
<evidence type="ECO:0000256" key="5">
    <source>
        <dbReference type="ARBA" id="ARBA00022692"/>
    </source>
</evidence>
<dbReference type="GO" id="GO:0006122">
    <property type="term" value="P:mitochondrial electron transport, ubiquinol to cytochrome c"/>
    <property type="evidence" value="ECO:0007669"/>
    <property type="project" value="InterPro"/>
</dbReference>
<dbReference type="InterPro" id="IPR020101">
    <property type="entry name" value="Cyt_b-c1_8-plants"/>
</dbReference>
<keyword evidence="10" id="KW-0472">Membrane</keyword>
<evidence type="ECO:0000256" key="8">
    <source>
        <dbReference type="ARBA" id="ARBA00022989"/>
    </source>
</evidence>
<evidence type="ECO:0000256" key="1">
    <source>
        <dbReference type="ARBA" id="ARBA00004434"/>
    </source>
</evidence>
<dbReference type="EMBL" id="JALJOV010000300">
    <property type="protein sequence ID" value="KAK9864946.1"/>
    <property type="molecule type" value="Genomic_DNA"/>
</dbReference>
<evidence type="ECO:0000313" key="12">
    <source>
        <dbReference type="Proteomes" id="UP001485043"/>
    </source>
</evidence>
<evidence type="ECO:0000256" key="4">
    <source>
        <dbReference type="ARBA" id="ARBA00022660"/>
    </source>
</evidence>
<name>A0AAW1T8W7_9CHLO</name>
<keyword evidence="9" id="KW-0496">Mitochondrion</keyword>
<evidence type="ECO:0000256" key="3">
    <source>
        <dbReference type="ARBA" id="ARBA00022448"/>
    </source>
</evidence>
<dbReference type="Pfam" id="PF10890">
    <property type="entry name" value="Cyt_b-c1_8"/>
    <property type="match status" value="1"/>
</dbReference>
<dbReference type="Gene3D" id="1.20.5.210">
    <property type="entry name" value="Cytochrome b-c1 complex subunit 8"/>
    <property type="match status" value="1"/>
</dbReference>
<dbReference type="Proteomes" id="UP001485043">
    <property type="component" value="Unassembled WGS sequence"/>
</dbReference>
<organism evidence="11 12">
    <name type="scientific">Apatococcus fuscideae</name>
    <dbReference type="NCBI Taxonomy" id="2026836"/>
    <lineage>
        <taxon>Eukaryota</taxon>
        <taxon>Viridiplantae</taxon>
        <taxon>Chlorophyta</taxon>
        <taxon>core chlorophytes</taxon>
        <taxon>Trebouxiophyceae</taxon>
        <taxon>Chlorellales</taxon>
        <taxon>Chlorellaceae</taxon>
        <taxon>Apatococcus</taxon>
    </lineage>
</organism>
<dbReference type="PANTHER" id="PTHR34559">
    <property type="entry name" value="CYTOCHROME B-C1 COMPLEX SUBUNIT 8"/>
    <property type="match status" value="1"/>
</dbReference>
<keyword evidence="5" id="KW-0812">Transmembrane</keyword>
<dbReference type="PANTHER" id="PTHR34559:SF1">
    <property type="entry name" value="OS06G0175900 PROTEIN"/>
    <property type="match status" value="1"/>
</dbReference>
<dbReference type="AlphaFoldDB" id="A0AAW1T8W7"/>
<keyword evidence="7" id="KW-0249">Electron transport</keyword>
<accession>A0AAW1T8W7</accession>
<keyword evidence="3" id="KW-0813">Transport</keyword>
<evidence type="ECO:0000256" key="10">
    <source>
        <dbReference type="ARBA" id="ARBA00023136"/>
    </source>
</evidence>
<sequence>MAPPRLKEVVYTLSPFNQNVMTQMFKNIPEAAHRKIKENWVDAGFFAIGPVVATIWYANSYLEKEKLHHRFEPFPG</sequence>
<gene>
    <name evidence="11" type="ORF">WJX84_007743</name>
</gene>
<comment type="similarity">
    <text evidence="2">Belongs to the UQCRQ/QCR8 family.</text>
</comment>
<reference evidence="11 12" key="1">
    <citation type="journal article" date="2024" name="Nat. Commun.">
        <title>Phylogenomics reveals the evolutionary origins of lichenization in chlorophyte algae.</title>
        <authorList>
            <person name="Puginier C."/>
            <person name="Libourel C."/>
            <person name="Otte J."/>
            <person name="Skaloud P."/>
            <person name="Haon M."/>
            <person name="Grisel S."/>
            <person name="Petersen M."/>
            <person name="Berrin J.G."/>
            <person name="Delaux P.M."/>
            <person name="Dal Grande F."/>
            <person name="Keller J."/>
        </authorList>
    </citation>
    <scope>NUCLEOTIDE SEQUENCE [LARGE SCALE GENOMIC DNA]</scope>
    <source>
        <strain evidence="11 12">SAG 2523</strain>
    </source>
</reference>
<dbReference type="GO" id="GO:0005743">
    <property type="term" value="C:mitochondrial inner membrane"/>
    <property type="evidence" value="ECO:0007669"/>
    <property type="project" value="UniProtKB-SubCell"/>
</dbReference>
<comment type="caution">
    <text evidence="11">The sequence shown here is derived from an EMBL/GenBank/DDBJ whole genome shotgun (WGS) entry which is preliminary data.</text>
</comment>